<dbReference type="InterPro" id="IPR050093">
    <property type="entry name" value="ABC_SmlMolc_Importer"/>
</dbReference>
<keyword evidence="6" id="KW-1185">Reference proteome</keyword>
<dbReference type="InterPro" id="IPR017871">
    <property type="entry name" value="ABC_transporter-like_CS"/>
</dbReference>
<dbReference type="Proteomes" id="UP000288812">
    <property type="component" value="Unassembled WGS sequence"/>
</dbReference>
<evidence type="ECO:0000259" key="4">
    <source>
        <dbReference type="PROSITE" id="PS50893"/>
    </source>
</evidence>
<proteinExistence type="predicted"/>
<dbReference type="Gene3D" id="3.40.50.300">
    <property type="entry name" value="P-loop containing nucleotide triphosphate hydrolases"/>
    <property type="match status" value="1"/>
</dbReference>
<dbReference type="InterPro" id="IPR003439">
    <property type="entry name" value="ABC_transporter-like_ATP-bd"/>
</dbReference>
<reference evidence="5 6" key="1">
    <citation type="submission" date="2018-11" db="EMBL/GenBank/DDBJ databases">
        <title>Genome sequencing and assembly of Anaerosphaera sp. nov., GS7-6-2.</title>
        <authorList>
            <person name="Rettenmaier R."/>
            <person name="Liebl W."/>
            <person name="Zverlov V."/>
        </authorList>
    </citation>
    <scope>NUCLEOTIDE SEQUENCE [LARGE SCALE GENOMIC DNA]</scope>
    <source>
        <strain evidence="5 6">GS7-6-2</strain>
    </source>
</reference>
<protein>
    <submittedName>
        <fullName evidence="5">ATP-binding cassette domain-containing protein</fullName>
    </submittedName>
</protein>
<comment type="caution">
    <text evidence="5">The sequence shown here is derived from an EMBL/GenBank/DDBJ whole genome shotgun (WGS) entry which is preliminary data.</text>
</comment>
<dbReference type="OrthoDB" id="9802264at2"/>
<dbReference type="PROSITE" id="PS00211">
    <property type="entry name" value="ABC_TRANSPORTER_1"/>
    <property type="match status" value="1"/>
</dbReference>
<dbReference type="InterPro" id="IPR003593">
    <property type="entry name" value="AAA+_ATPase"/>
</dbReference>
<name>A0A437S514_9FIRM</name>
<dbReference type="PROSITE" id="PS50893">
    <property type="entry name" value="ABC_TRANSPORTER_2"/>
    <property type="match status" value="1"/>
</dbReference>
<dbReference type="PANTHER" id="PTHR42781">
    <property type="entry name" value="SPERMIDINE/PUTRESCINE IMPORT ATP-BINDING PROTEIN POTA"/>
    <property type="match status" value="1"/>
</dbReference>
<dbReference type="EMBL" id="RLIH01000015">
    <property type="protein sequence ID" value="RVU54132.1"/>
    <property type="molecule type" value="Genomic_DNA"/>
</dbReference>
<accession>A0A437S514</accession>
<dbReference type="SMART" id="SM00382">
    <property type="entry name" value="AAA"/>
    <property type="match status" value="1"/>
</dbReference>
<dbReference type="Pfam" id="PF00005">
    <property type="entry name" value="ABC_tran"/>
    <property type="match status" value="1"/>
</dbReference>
<sequence>MSIEVSIKKKLNDYTLNVEFNMGNEKLALLGNSGSGKSMTLKAIAGVVRPDFGLIKLNGKEIFNSKGNLNIESRFRKVGMLFQDYALFPNMTAIDNLKICMAGNDKDKRAMELLNYFKVADQYNRFPYELSGGQRQRVAMARMIGIEPEVILLDEPFSALDSNLKWEIENDFYEFINEYKKPTILVTHNKDEAYRMCDKVAVLSKGELVDFGDKEEIFNYPGTVDSAKIVGYKNILNVKTESEGFYFPSMNFHLKRKSKGNFKFAAIKSEDIYLEKRDNCEEVFLKLDSCFEDTQNIIGVFKLSNSENLTVRVKKSSSKGKDLLSYLKGNIKKEIPIYFNKGKLIFLES</sequence>
<gene>
    <name evidence="5" type="ORF">EF514_09105</name>
</gene>
<dbReference type="RefSeq" id="WP_127725132.1">
    <property type="nucleotide sequence ID" value="NZ_RLIH01000015.1"/>
</dbReference>
<evidence type="ECO:0000256" key="3">
    <source>
        <dbReference type="ARBA" id="ARBA00022840"/>
    </source>
</evidence>
<evidence type="ECO:0000313" key="6">
    <source>
        <dbReference type="Proteomes" id="UP000288812"/>
    </source>
</evidence>
<evidence type="ECO:0000256" key="1">
    <source>
        <dbReference type="ARBA" id="ARBA00022448"/>
    </source>
</evidence>
<dbReference type="InterPro" id="IPR027417">
    <property type="entry name" value="P-loop_NTPase"/>
</dbReference>
<organism evidence="5 6">
    <name type="scientific">Anaerosphaera multitolerans</name>
    <dbReference type="NCBI Taxonomy" id="2487351"/>
    <lineage>
        <taxon>Bacteria</taxon>
        <taxon>Bacillati</taxon>
        <taxon>Bacillota</taxon>
        <taxon>Tissierellia</taxon>
        <taxon>Tissierellales</taxon>
        <taxon>Peptoniphilaceae</taxon>
        <taxon>Anaerosphaera</taxon>
    </lineage>
</organism>
<keyword evidence="3 5" id="KW-0067">ATP-binding</keyword>
<dbReference type="AlphaFoldDB" id="A0A437S514"/>
<dbReference type="PANTHER" id="PTHR42781:SF4">
    <property type="entry name" value="SPERMIDINE_PUTRESCINE IMPORT ATP-BINDING PROTEIN POTA"/>
    <property type="match status" value="1"/>
</dbReference>
<keyword evidence="1" id="KW-0813">Transport</keyword>
<dbReference type="SUPFAM" id="SSF52540">
    <property type="entry name" value="P-loop containing nucleoside triphosphate hydrolases"/>
    <property type="match status" value="1"/>
</dbReference>
<keyword evidence="2" id="KW-0547">Nucleotide-binding</keyword>
<feature type="domain" description="ABC transporter" evidence="4">
    <location>
        <begin position="1"/>
        <end position="230"/>
    </location>
</feature>
<dbReference type="GO" id="GO:0005524">
    <property type="term" value="F:ATP binding"/>
    <property type="evidence" value="ECO:0007669"/>
    <property type="project" value="UniProtKB-KW"/>
</dbReference>
<evidence type="ECO:0000313" key="5">
    <source>
        <dbReference type="EMBL" id="RVU54132.1"/>
    </source>
</evidence>
<evidence type="ECO:0000256" key="2">
    <source>
        <dbReference type="ARBA" id="ARBA00022741"/>
    </source>
</evidence>
<dbReference type="GO" id="GO:0016887">
    <property type="term" value="F:ATP hydrolysis activity"/>
    <property type="evidence" value="ECO:0007669"/>
    <property type="project" value="InterPro"/>
</dbReference>